<dbReference type="Pfam" id="PF00436">
    <property type="entry name" value="SSB"/>
    <property type="match status" value="1"/>
</dbReference>
<dbReference type="AlphaFoldDB" id="A0A1H8SQ96"/>
<accession>A0A1H8SQ96</accession>
<dbReference type="GO" id="GO:0006260">
    <property type="term" value="P:DNA replication"/>
    <property type="evidence" value="ECO:0007669"/>
    <property type="project" value="UniProtKB-UniRule"/>
</dbReference>
<comment type="subunit">
    <text evidence="3">Homotetramer.</text>
</comment>
<comment type="caution">
    <text evidence="3">Lacks conserved residue(s) required for the propagation of feature annotation.</text>
</comment>
<dbReference type="SUPFAM" id="SSF50249">
    <property type="entry name" value="Nucleic acid-binding proteins"/>
    <property type="match status" value="1"/>
</dbReference>
<dbReference type="InterPro" id="IPR012340">
    <property type="entry name" value="NA-bd_OB-fold"/>
</dbReference>
<keyword evidence="3" id="KW-0227">DNA damage</keyword>
<evidence type="ECO:0000256" key="4">
    <source>
        <dbReference type="PIRNR" id="PIRNR002070"/>
    </source>
</evidence>
<evidence type="ECO:0000256" key="1">
    <source>
        <dbReference type="ARBA" id="ARBA00023125"/>
    </source>
</evidence>
<dbReference type="GO" id="GO:0003697">
    <property type="term" value="F:single-stranded DNA binding"/>
    <property type="evidence" value="ECO:0007669"/>
    <property type="project" value="UniProtKB-UniRule"/>
</dbReference>
<dbReference type="PIRSF" id="PIRSF002070">
    <property type="entry name" value="SSB"/>
    <property type="match status" value="1"/>
</dbReference>
<feature type="compositionally biased region" description="Basic and acidic residues" evidence="5">
    <location>
        <begin position="104"/>
        <end position="121"/>
    </location>
</feature>
<dbReference type="PANTHER" id="PTHR10302">
    <property type="entry name" value="SINGLE-STRANDED DNA-BINDING PROTEIN"/>
    <property type="match status" value="1"/>
</dbReference>
<evidence type="ECO:0000313" key="6">
    <source>
        <dbReference type="EMBL" id="SEO80696.1"/>
    </source>
</evidence>
<dbReference type="HAMAP" id="MF_00984">
    <property type="entry name" value="SSB"/>
    <property type="match status" value="1"/>
</dbReference>
<keyword evidence="3" id="KW-0234">DNA repair</keyword>
<evidence type="ECO:0000256" key="3">
    <source>
        <dbReference type="HAMAP-Rule" id="MF_00984"/>
    </source>
</evidence>
<dbReference type="STRING" id="872970.SAMN04488134_11365"/>
<feature type="region of interest" description="Disordered" evidence="5">
    <location>
        <begin position="103"/>
        <end position="139"/>
    </location>
</feature>
<comment type="function">
    <text evidence="3">Plays an important role in DNA replication, recombination and repair. Binds to ssDNA and to an array of partner proteins to recruit them to their sites of action during DNA metabolism.</text>
</comment>
<keyword evidence="7" id="KW-1185">Reference proteome</keyword>
<dbReference type="GO" id="GO:0006281">
    <property type="term" value="P:DNA repair"/>
    <property type="evidence" value="ECO:0007669"/>
    <property type="project" value="UniProtKB-UniRule"/>
</dbReference>
<dbReference type="InterPro" id="IPR000424">
    <property type="entry name" value="Primosome_PriB/ssb"/>
</dbReference>
<dbReference type="FunFam" id="2.40.50.140:FF:000084">
    <property type="entry name" value="Single-stranded DNA-binding protein"/>
    <property type="match status" value="1"/>
</dbReference>
<dbReference type="EMBL" id="FODJ01000013">
    <property type="protein sequence ID" value="SEO80696.1"/>
    <property type="molecule type" value="Genomic_DNA"/>
</dbReference>
<keyword evidence="2 3" id="KW-0233">DNA recombination</keyword>
<evidence type="ECO:0000256" key="2">
    <source>
        <dbReference type="ARBA" id="ARBA00023172"/>
    </source>
</evidence>
<dbReference type="InterPro" id="IPR011344">
    <property type="entry name" value="ssDNA-bd"/>
</dbReference>
<name>A0A1H8SQ96_9BACI</name>
<dbReference type="PANTHER" id="PTHR10302:SF27">
    <property type="entry name" value="SINGLE-STRANDED DNA-BINDING PROTEIN"/>
    <property type="match status" value="1"/>
</dbReference>
<evidence type="ECO:0000256" key="5">
    <source>
        <dbReference type="SAM" id="MobiDB-lite"/>
    </source>
</evidence>
<evidence type="ECO:0000313" key="7">
    <source>
        <dbReference type="Proteomes" id="UP000199300"/>
    </source>
</evidence>
<protein>
    <recommendedName>
        <fullName evidence="3 4">Single-stranded DNA-binding protein</fullName>
        <shortName evidence="3">SSB</shortName>
    </recommendedName>
</protein>
<dbReference type="GO" id="GO:0006310">
    <property type="term" value="P:DNA recombination"/>
    <property type="evidence" value="ECO:0007669"/>
    <property type="project" value="UniProtKB-UniRule"/>
</dbReference>
<dbReference type="OrthoDB" id="9809878at2"/>
<proteinExistence type="inferred from homology"/>
<dbReference type="GO" id="GO:0009295">
    <property type="term" value="C:nucleoid"/>
    <property type="evidence" value="ECO:0007669"/>
    <property type="project" value="TreeGrafter"/>
</dbReference>
<dbReference type="RefSeq" id="WP_091499886.1">
    <property type="nucleotide sequence ID" value="NZ_FODJ01000013.1"/>
</dbReference>
<keyword evidence="1 3" id="KW-0238">DNA-binding</keyword>
<dbReference type="CDD" id="cd04496">
    <property type="entry name" value="SSB_OBF"/>
    <property type="match status" value="1"/>
</dbReference>
<dbReference type="NCBIfam" id="TIGR00621">
    <property type="entry name" value="ssb"/>
    <property type="match status" value="1"/>
</dbReference>
<dbReference type="Gene3D" id="2.40.50.140">
    <property type="entry name" value="Nucleic acid-binding proteins"/>
    <property type="match status" value="1"/>
</dbReference>
<keyword evidence="3" id="KW-0235">DNA replication</keyword>
<dbReference type="PROSITE" id="PS50935">
    <property type="entry name" value="SSB"/>
    <property type="match status" value="1"/>
</dbReference>
<gene>
    <name evidence="6" type="ORF">SAMN04488134_11365</name>
</gene>
<dbReference type="Proteomes" id="UP000199300">
    <property type="component" value="Unassembled WGS sequence"/>
</dbReference>
<organism evidence="6 7">
    <name type="scientific">Amphibacillus marinus</name>
    <dbReference type="NCBI Taxonomy" id="872970"/>
    <lineage>
        <taxon>Bacteria</taxon>
        <taxon>Bacillati</taxon>
        <taxon>Bacillota</taxon>
        <taxon>Bacilli</taxon>
        <taxon>Bacillales</taxon>
        <taxon>Bacillaceae</taxon>
        <taxon>Amphibacillus</taxon>
    </lineage>
</organism>
<reference evidence="6 7" key="1">
    <citation type="submission" date="2016-10" db="EMBL/GenBank/DDBJ databases">
        <authorList>
            <person name="de Groot N.N."/>
        </authorList>
    </citation>
    <scope>NUCLEOTIDE SEQUENCE [LARGE SCALE GENOMIC DNA]</scope>
    <source>
        <strain evidence="6 7">CGMCC 1.10434</strain>
    </source>
</reference>
<sequence>MLNRVVLVGRLTRDPDLRYTANGVAVTNFTIAVNRPFSNQQGDQEADFINCVTWRKSAENLANYMHKGSLIGVDGRIQTRSYEDSDGKRIYVTEVMAGAVQFLESKKKTGTDQQEENKPHQETNPNMEPIDISDDDLPF</sequence>
<feature type="short sequence motif" description="Important for interaction with partner proteins" evidence="3">
    <location>
        <begin position="134"/>
        <end position="139"/>
    </location>
</feature>